<keyword evidence="3" id="KW-1185">Reference proteome</keyword>
<organism evidence="2 3">
    <name type="scientific">Aspergillus pseudoustus</name>
    <dbReference type="NCBI Taxonomy" id="1810923"/>
    <lineage>
        <taxon>Eukaryota</taxon>
        <taxon>Fungi</taxon>
        <taxon>Dikarya</taxon>
        <taxon>Ascomycota</taxon>
        <taxon>Pezizomycotina</taxon>
        <taxon>Eurotiomycetes</taxon>
        <taxon>Eurotiomycetidae</taxon>
        <taxon>Eurotiales</taxon>
        <taxon>Aspergillaceae</taxon>
        <taxon>Aspergillus</taxon>
        <taxon>Aspergillus subgen. Nidulantes</taxon>
    </lineage>
</organism>
<evidence type="ECO:0000256" key="1">
    <source>
        <dbReference type="SAM" id="MobiDB-lite"/>
    </source>
</evidence>
<reference evidence="2 3" key="1">
    <citation type="submission" date="2024-07" db="EMBL/GenBank/DDBJ databases">
        <title>Section-level genome sequencing and comparative genomics of Aspergillus sections Usti and Cavernicolus.</title>
        <authorList>
            <consortium name="Lawrence Berkeley National Laboratory"/>
            <person name="Nybo J.L."/>
            <person name="Vesth T.C."/>
            <person name="Theobald S."/>
            <person name="Frisvad J.C."/>
            <person name="Larsen T.O."/>
            <person name="Kjaerboelling I."/>
            <person name="Rothschild-Mancinelli K."/>
            <person name="Lyhne E.K."/>
            <person name="Kogle M.E."/>
            <person name="Barry K."/>
            <person name="Clum A."/>
            <person name="Na H."/>
            <person name="Ledsgaard L."/>
            <person name="Lin J."/>
            <person name="Lipzen A."/>
            <person name="Kuo A."/>
            <person name="Riley R."/>
            <person name="Mondo S."/>
            <person name="Labutti K."/>
            <person name="Haridas S."/>
            <person name="Pangalinan J."/>
            <person name="Salamov A.A."/>
            <person name="Simmons B.A."/>
            <person name="Magnuson J.K."/>
            <person name="Chen J."/>
            <person name="Drula E."/>
            <person name="Henrissat B."/>
            <person name="Wiebenga A."/>
            <person name="Lubbers R.J."/>
            <person name="Gomes A.C."/>
            <person name="Makela M.R."/>
            <person name="Stajich J."/>
            <person name="Grigoriev I.V."/>
            <person name="Mortensen U.H."/>
            <person name="De Vries R.P."/>
            <person name="Baker S.E."/>
            <person name="Andersen M.R."/>
        </authorList>
    </citation>
    <scope>NUCLEOTIDE SEQUENCE [LARGE SCALE GENOMIC DNA]</scope>
    <source>
        <strain evidence="2 3">CBS 123904</strain>
    </source>
</reference>
<evidence type="ECO:0000313" key="2">
    <source>
        <dbReference type="EMBL" id="KAL2830945.1"/>
    </source>
</evidence>
<feature type="non-terminal residue" evidence="2">
    <location>
        <position position="181"/>
    </location>
</feature>
<name>A0ABR4IT58_9EURO</name>
<protein>
    <submittedName>
        <fullName evidence="2">Uncharacterized protein</fullName>
    </submittedName>
</protein>
<accession>A0ABR4IT58</accession>
<dbReference type="EMBL" id="JBFXLU010000295">
    <property type="protein sequence ID" value="KAL2830945.1"/>
    <property type="molecule type" value="Genomic_DNA"/>
</dbReference>
<feature type="region of interest" description="Disordered" evidence="1">
    <location>
        <begin position="138"/>
        <end position="181"/>
    </location>
</feature>
<comment type="caution">
    <text evidence="2">The sequence shown here is derived from an EMBL/GenBank/DDBJ whole genome shotgun (WGS) entry which is preliminary data.</text>
</comment>
<proteinExistence type="predicted"/>
<gene>
    <name evidence="2" type="ORF">BJY01DRAFT_226864</name>
</gene>
<dbReference type="Proteomes" id="UP001610446">
    <property type="component" value="Unassembled WGS sequence"/>
</dbReference>
<evidence type="ECO:0000313" key="3">
    <source>
        <dbReference type="Proteomes" id="UP001610446"/>
    </source>
</evidence>
<sequence>MARKTVARPDSDVLGSKYPLDLLECTIVPTDFQQGESRPLVLGDAPAADGHGQVDAVDKARLGLLHLGDTNAQVAAVGQDLHPPENARLLSQQAGLEGVESGSFCTTLSQDQHPKLKSNDNDFSSCIDQCSSPSMNPPWSLSLHNHDASTETSVVHLEKGDSHSGAHSNTLGGSEHGSGDS</sequence>